<evidence type="ECO:0000313" key="2">
    <source>
        <dbReference type="Proteomes" id="UP000249354"/>
    </source>
</evidence>
<comment type="caution">
    <text evidence="1">The sequence shown here is derived from an EMBL/GenBank/DDBJ whole genome shotgun (WGS) entry which is preliminary data.</text>
</comment>
<dbReference type="InterPro" id="IPR028994">
    <property type="entry name" value="Integrin_alpha_N"/>
</dbReference>
<dbReference type="EMBL" id="QBMC01000003">
    <property type="protein sequence ID" value="PZO23212.1"/>
    <property type="molecule type" value="Genomic_DNA"/>
</dbReference>
<proteinExistence type="predicted"/>
<name>A0A2W4URV3_9CYAN</name>
<evidence type="ECO:0000313" key="1">
    <source>
        <dbReference type="EMBL" id="PZO23212.1"/>
    </source>
</evidence>
<accession>A0A2W4URV3</accession>
<reference evidence="1 2" key="2">
    <citation type="submission" date="2018-06" db="EMBL/GenBank/DDBJ databases">
        <title>Metagenomic assembly of (sub)arctic Cyanobacteria and their associated microbiome from non-axenic cultures.</title>
        <authorList>
            <person name="Baurain D."/>
        </authorList>
    </citation>
    <scope>NUCLEOTIDE SEQUENCE [LARGE SCALE GENOMIC DNA]</scope>
    <source>
        <strain evidence="1">ULC129bin1</strain>
    </source>
</reference>
<dbReference type="AlphaFoldDB" id="A0A2W4URV3"/>
<reference evidence="2" key="1">
    <citation type="submission" date="2018-04" db="EMBL/GenBank/DDBJ databases">
        <authorList>
            <person name="Cornet L."/>
        </authorList>
    </citation>
    <scope>NUCLEOTIDE SEQUENCE [LARGE SCALE GENOMIC DNA]</scope>
</reference>
<gene>
    <name evidence="1" type="ORF">DCF25_00885</name>
</gene>
<organism evidence="1 2">
    <name type="scientific">Leptolyngbya foveolarum</name>
    <dbReference type="NCBI Taxonomy" id="47253"/>
    <lineage>
        <taxon>Bacteria</taxon>
        <taxon>Bacillati</taxon>
        <taxon>Cyanobacteriota</taxon>
        <taxon>Cyanophyceae</taxon>
        <taxon>Leptolyngbyales</taxon>
        <taxon>Leptolyngbyaceae</taxon>
        <taxon>Leptolyngbya group</taxon>
        <taxon>Leptolyngbya</taxon>
    </lineage>
</organism>
<sequence>MRCFCYEEATAEAYNFANLSLSDLDSDGLSEVIVQNYSGGAHCCTNTTVYSWEDDKFTSIESGYLDGLGGRFEDLDGDRFSEFIFYNNRFLYRFSSYAGSFPPPLISTFKGGEFTETTRQYPAVIRARIAQIEETFADENFEGERNGLLAGYVAMKSLVGEYDEVWAYMLERYDSESEWGLEIRDEAGEEVGTYPDFPTALTALLEQEGY</sequence>
<evidence type="ECO:0008006" key="3">
    <source>
        <dbReference type="Google" id="ProtNLM"/>
    </source>
</evidence>
<dbReference type="Proteomes" id="UP000249354">
    <property type="component" value="Unassembled WGS sequence"/>
</dbReference>
<protein>
    <recommendedName>
        <fullName evidence="3">VCBS repeat-containing protein</fullName>
    </recommendedName>
</protein>
<dbReference type="SUPFAM" id="SSF69318">
    <property type="entry name" value="Integrin alpha N-terminal domain"/>
    <property type="match status" value="1"/>
</dbReference>